<dbReference type="AlphaFoldDB" id="A0AAV7KP74"/>
<evidence type="ECO:0000313" key="3">
    <source>
        <dbReference type="Proteomes" id="UP001165289"/>
    </source>
</evidence>
<dbReference type="GO" id="GO:0031410">
    <property type="term" value="C:cytoplasmic vesicle"/>
    <property type="evidence" value="ECO:0007669"/>
    <property type="project" value="TreeGrafter"/>
</dbReference>
<evidence type="ECO:0000259" key="1">
    <source>
        <dbReference type="PROSITE" id="PS50211"/>
    </source>
</evidence>
<name>A0AAV7KP74_9METZ</name>
<dbReference type="Proteomes" id="UP001165289">
    <property type="component" value="Unassembled WGS sequence"/>
</dbReference>
<dbReference type="Pfam" id="PF02141">
    <property type="entry name" value="DENN"/>
    <property type="match status" value="1"/>
</dbReference>
<dbReference type="InterPro" id="IPR005113">
    <property type="entry name" value="uDENN_dom"/>
</dbReference>
<evidence type="ECO:0000313" key="2">
    <source>
        <dbReference type="EMBL" id="KAI6661474.1"/>
    </source>
</evidence>
<dbReference type="InterPro" id="IPR001194">
    <property type="entry name" value="cDENN_dom"/>
</dbReference>
<dbReference type="PANTHER" id="PTHR12296:SF21">
    <property type="entry name" value="DENN DOMAIN-CONTAINING PROTEIN 3"/>
    <property type="match status" value="1"/>
</dbReference>
<dbReference type="GO" id="GO:0032483">
    <property type="term" value="P:regulation of Rab protein signal transduction"/>
    <property type="evidence" value="ECO:0007669"/>
    <property type="project" value="TreeGrafter"/>
</dbReference>
<sequence>MDGGHLLNGLVAACVFSGADQYSKLEAISDGDITPTNIYETECRPKILGLFDPISTVLPYYPPSGLLGDFSQLRSNTSKCSHSISSLPPEMINSLSEFIYPDGFYVWGYQCNLPQPTFSYIVLTDIDGDRNFCVNVTFWRRFHAQKCLNLSQLCYELTLGSHLPTCSATSVEICVPLCVTLISRVPLFQTMRECLSSIVSDLNNCKDIYSVLQNFNSILTLIPSPPSGSLALHFTLNDHFIILPGLSQDYPHCDSHLFWPFFSLSTENILKVFGYILTQQNIVFTSNNYNLLALTMQCFCHYLFPFEWRLTFAPLLPKRLLGILDSPTTFLCGCHTFSMKEVDLQELRSIIFVSLDKGTITCTDDLTLDNPSLTFPSFYISRYHQPIDILFKRRCHSFHTMDIAATGNLMCEKTLRVEWEADMDHQLINLIMSMLTEIFQDIPTYVTYPSEFNSEGFQRGLLQDFKPFYEAVLETDVFNQLIKQLLNKLKTPFTQSLDDIKKKKKFDNIQEPIDPMSSFVCISMNEHAHVQTEYVNMHHRLCDTDIGTTRHQSIQPSFLELPPFPNSPNSNPEFFTACVDRINAHIKTSSAPCRAECIYLRGYYLLALGNPLKAMEDFLSHLSKINVNLVPSEDSLIQIYSNLSEQNKNALRKMPYFSRSIFEMEHEVSLSRRLSQAKFPIQTLTRDEFELHLSTNGISANSETCSILFSVLTHGGTIIAPDKLKQFSECWSLVRKINSSLQHNSKIEIPTKEQIVYCSCDKPVSSTPQQVQQPPQPTQLVKYHNTQGHLLITEHNVWLLQLDNKIIHLFKFTHVSTFLFTEVKEKQFQKMSHAFGIKIQPTTEIEELKSIRQGIDRIYKKSIYHSLRFYDKKACVFFIECFKEMHAAHALVQKRKDEAYLGEGKLNVLLLATLLKMSIKTLNSDSDHDPISQAIKQGLFYLHKTQIESREIDNNNLLYRFNPLSTDTQKASIEVLLCINDKQVQNQIFWIGYVYQRESIICIYDYQARVVVSEFILHDQRVEAIVEVGAKVWLSSLNKSLYIVNKDKYTIDGRLSEPNDVAVAFHYDAQPSELWVLYHKGQIVVWDTRSLEQKRTIFLNNTKQDPSRYSSMVIYQNYIFTYTSRSILVFEKDLGELVSTLYLTAPDTEKPIEARGMCISDNRKIWVAGIREPILFVIDPTTLKFVKILNVNENSSSFPCNGINSILSVGASIWLGGRNGCIYIYEDEDYSLRTFFKAHQDSIRSLAVTRSQSIVTSGSNSLDGRVSFWST</sequence>
<dbReference type="InterPro" id="IPR015943">
    <property type="entry name" value="WD40/YVTN_repeat-like_dom_sf"/>
</dbReference>
<dbReference type="SMART" id="SM00799">
    <property type="entry name" value="DENN"/>
    <property type="match status" value="1"/>
</dbReference>
<reference evidence="2 3" key="1">
    <citation type="journal article" date="2023" name="BMC Biol.">
        <title>The compact genome of the sponge Oopsacas minuta (Hexactinellida) is lacking key metazoan core genes.</title>
        <authorList>
            <person name="Santini S."/>
            <person name="Schenkelaars Q."/>
            <person name="Jourda C."/>
            <person name="Duchesne M."/>
            <person name="Belahbib H."/>
            <person name="Rocher C."/>
            <person name="Selva M."/>
            <person name="Riesgo A."/>
            <person name="Vervoort M."/>
            <person name="Leys S.P."/>
            <person name="Kodjabachian L."/>
            <person name="Le Bivic A."/>
            <person name="Borchiellini C."/>
            <person name="Claverie J.M."/>
            <person name="Renard E."/>
        </authorList>
    </citation>
    <scope>NUCLEOTIDE SEQUENCE [LARGE SCALE GENOMIC DNA]</scope>
    <source>
        <strain evidence="2">SPO-2</strain>
    </source>
</reference>
<protein>
    <submittedName>
        <fullName evidence="2">DENN domain-containing protein</fullName>
    </submittedName>
</protein>
<feature type="domain" description="UDENN" evidence="1">
    <location>
        <begin position="52"/>
        <end position="492"/>
    </location>
</feature>
<dbReference type="InterPro" id="IPR043153">
    <property type="entry name" value="DENN_C"/>
</dbReference>
<dbReference type="InterPro" id="IPR037516">
    <property type="entry name" value="Tripartite_DENN"/>
</dbReference>
<dbReference type="EMBL" id="JAKMXF010000011">
    <property type="protein sequence ID" value="KAI6661474.1"/>
    <property type="molecule type" value="Genomic_DNA"/>
</dbReference>
<comment type="caution">
    <text evidence="2">The sequence shown here is derived from an EMBL/GenBank/DDBJ whole genome shotgun (WGS) entry which is preliminary data.</text>
</comment>
<dbReference type="PROSITE" id="PS50211">
    <property type="entry name" value="DENN"/>
    <property type="match status" value="1"/>
</dbReference>
<gene>
    <name evidence="2" type="ORF">LOD99_13347</name>
</gene>
<dbReference type="Gene3D" id="3.40.50.11500">
    <property type="match status" value="1"/>
</dbReference>
<organism evidence="2 3">
    <name type="scientific">Oopsacas minuta</name>
    <dbReference type="NCBI Taxonomy" id="111878"/>
    <lineage>
        <taxon>Eukaryota</taxon>
        <taxon>Metazoa</taxon>
        <taxon>Porifera</taxon>
        <taxon>Hexactinellida</taxon>
        <taxon>Hexasterophora</taxon>
        <taxon>Lyssacinosida</taxon>
        <taxon>Leucopsacidae</taxon>
        <taxon>Oopsacas</taxon>
    </lineage>
</organism>
<dbReference type="Gene3D" id="2.130.10.10">
    <property type="entry name" value="YVTN repeat-like/Quinoprotein amine dehydrogenase"/>
    <property type="match status" value="2"/>
</dbReference>
<dbReference type="Pfam" id="PF25570">
    <property type="entry name" value="TPR_DENND3"/>
    <property type="match status" value="1"/>
</dbReference>
<dbReference type="InterPro" id="IPR051696">
    <property type="entry name" value="DENN_Domain_GEFs"/>
</dbReference>
<dbReference type="PANTHER" id="PTHR12296">
    <property type="entry name" value="DENN DOMAIN-CONTAINING PROTEIN 4"/>
    <property type="match status" value="1"/>
</dbReference>
<accession>A0AAV7KP74</accession>
<dbReference type="InterPro" id="IPR057977">
    <property type="entry name" value="TPR_DENND3"/>
</dbReference>
<dbReference type="GO" id="GO:0005085">
    <property type="term" value="F:guanyl-nucleotide exchange factor activity"/>
    <property type="evidence" value="ECO:0007669"/>
    <property type="project" value="UniProtKB-ARBA"/>
</dbReference>
<dbReference type="SUPFAM" id="SSF50998">
    <property type="entry name" value="Quinoprotein alcohol dehydrogenase-like"/>
    <property type="match status" value="1"/>
</dbReference>
<dbReference type="Pfam" id="PF03456">
    <property type="entry name" value="uDENN"/>
    <property type="match status" value="1"/>
</dbReference>
<proteinExistence type="predicted"/>
<keyword evidence="3" id="KW-1185">Reference proteome</keyword>
<dbReference type="Gene3D" id="3.30.450.200">
    <property type="match status" value="1"/>
</dbReference>
<dbReference type="InterPro" id="IPR011047">
    <property type="entry name" value="Quinoprotein_ADH-like_sf"/>
</dbReference>